<dbReference type="Proteomes" id="UP000015001">
    <property type="component" value="Unassembled WGS sequence"/>
</dbReference>
<comment type="caution">
    <text evidence="1">The sequence shown here is derived from an EMBL/GenBank/DDBJ whole genome shotgun (WGS) entry which is preliminary data.</text>
</comment>
<dbReference type="HOGENOM" id="CLU_2636335_0_0_11"/>
<dbReference type="AlphaFoldDB" id="S4N1C3"/>
<sequence>MRGGGVKLPRATARDCSCFASLDQQPLGGRHQRCAAVSQSPVRHRLTCTPLTIGQFRHSSTTTCALPNSPGWGFRGM</sequence>
<reference evidence="1 2" key="1">
    <citation type="submission" date="2013-02" db="EMBL/GenBank/DDBJ databases">
        <title>Draft Genome Sequence of Streptomyces afghaniensis, Which Produces Compounds of the Julimycin B-Complex.</title>
        <authorList>
            <person name="Gruening B.A."/>
            <person name="Praeg A."/>
            <person name="Erxleben A."/>
            <person name="Guenther S."/>
            <person name="Fiedler H.-P."/>
            <person name="Goodfellow M."/>
            <person name="Mueller M."/>
        </authorList>
    </citation>
    <scope>NUCLEOTIDE SEQUENCE [LARGE SCALE GENOMIC DNA]</scope>
    <source>
        <strain evidence="1 2">772</strain>
    </source>
</reference>
<evidence type="ECO:0000313" key="2">
    <source>
        <dbReference type="Proteomes" id="UP000015001"/>
    </source>
</evidence>
<dbReference type="PATRIC" id="fig|1283301.3.peg.2457"/>
<accession>S4N1C3</accession>
<evidence type="ECO:0000313" key="1">
    <source>
        <dbReference type="EMBL" id="EPJ40457.1"/>
    </source>
</evidence>
<keyword evidence="2" id="KW-1185">Reference proteome</keyword>
<proteinExistence type="predicted"/>
<dbReference type="EMBL" id="AOPY01001373">
    <property type="protein sequence ID" value="EPJ40457.1"/>
    <property type="molecule type" value="Genomic_DNA"/>
</dbReference>
<name>S4N1C3_9ACTN</name>
<organism evidence="1 2">
    <name type="scientific">Streptomyces afghaniensis 772</name>
    <dbReference type="NCBI Taxonomy" id="1283301"/>
    <lineage>
        <taxon>Bacteria</taxon>
        <taxon>Bacillati</taxon>
        <taxon>Actinomycetota</taxon>
        <taxon>Actinomycetes</taxon>
        <taxon>Kitasatosporales</taxon>
        <taxon>Streptomycetaceae</taxon>
        <taxon>Streptomyces</taxon>
    </lineage>
</organism>
<protein>
    <submittedName>
        <fullName evidence="1">Uncharacterized protein</fullName>
    </submittedName>
</protein>
<gene>
    <name evidence="1" type="ORF">STAFG_2485</name>
</gene>